<dbReference type="REBASE" id="270423">
    <property type="entry name" value="M.Asu7833ORF1031P"/>
</dbReference>
<dbReference type="CDD" id="cd00315">
    <property type="entry name" value="Cyt_C5_DNA_methylase"/>
    <property type="match status" value="1"/>
</dbReference>
<dbReference type="Pfam" id="PF00145">
    <property type="entry name" value="DNA_methylase"/>
    <property type="match status" value="1"/>
</dbReference>
<dbReference type="PANTHER" id="PTHR46098">
    <property type="entry name" value="TRNA (CYTOSINE(38)-C(5))-METHYLTRANSFERASE"/>
    <property type="match status" value="1"/>
</dbReference>
<evidence type="ECO:0000256" key="7">
    <source>
        <dbReference type="RuleBase" id="RU000416"/>
    </source>
</evidence>
<keyword evidence="2 6" id="KW-0808">Transferase</keyword>
<dbReference type="RefSeq" id="WP_204513373.1">
    <property type="nucleotide sequence ID" value="NZ_CP032100.1"/>
</dbReference>
<proteinExistence type="inferred from homology"/>
<dbReference type="Proteomes" id="UP000263040">
    <property type="component" value="Chromosome"/>
</dbReference>
<evidence type="ECO:0000313" key="10">
    <source>
        <dbReference type="Proteomes" id="UP000263040"/>
    </source>
</evidence>
<dbReference type="InterPro" id="IPR001525">
    <property type="entry name" value="C5_MeTfrase"/>
</dbReference>
<gene>
    <name evidence="9" type="ORF">ASUIS_1031</name>
</gene>
<reference evidence="9 10" key="1">
    <citation type="submission" date="2018-08" db="EMBL/GenBank/DDBJ databases">
        <title>Complete genome of the Arcobacter suis type strain LMG 26152.</title>
        <authorList>
            <person name="Miller W.G."/>
            <person name="Yee E."/>
            <person name="Bono J.L."/>
        </authorList>
    </citation>
    <scope>NUCLEOTIDE SEQUENCE [LARGE SCALE GENOMIC DNA]</scope>
    <source>
        <strain evidence="9 10">CECT 7833</strain>
    </source>
</reference>
<dbReference type="PROSITE" id="PS00095">
    <property type="entry name" value="C5_MTASE_2"/>
    <property type="match status" value="1"/>
</dbReference>
<dbReference type="Gene3D" id="3.90.120.10">
    <property type="entry name" value="DNA Methylase, subunit A, domain 2"/>
    <property type="match status" value="1"/>
</dbReference>
<dbReference type="KEGG" id="asui:ASUIS_1031"/>
<evidence type="ECO:0000256" key="3">
    <source>
        <dbReference type="ARBA" id="ARBA00022691"/>
    </source>
</evidence>
<evidence type="ECO:0000256" key="2">
    <source>
        <dbReference type="ARBA" id="ARBA00022679"/>
    </source>
</evidence>
<keyword evidence="3 6" id="KW-0949">S-adenosyl-L-methionine</keyword>
<evidence type="ECO:0000256" key="5">
    <source>
        <dbReference type="ARBA" id="ARBA00047422"/>
    </source>
</evidence>
<comment type="catalytic activity">
    <reaction evidence="5 8">
        <text>a 2'-deoxycytidine in DNA + S-adenosyl-L-methionine = a 5-methyl-2'-deoxycytidine in DNA + S-adenosyl-L-homocysteine + H(+)</text>
        <dbReference type="Rhea" id="RHEA:13681"/>
        <dbReference type="Rhea" id="RHEA-COMP:11369"/>
        <dbReference type="Rhea" id="RHEA-COMP:11370"/>
        <dbReference type="ChEBI" id="CHEBI:15378"/>
        <dbReference type="ChEBI" id="CHEBI:57856"/>
        <dbReference type="ChEBI" id="CHEBI:59789"/>
        <dbReference type="ChEBI" id="CHEBI:85452"/>
        <dbReference type="ChEBI" id="CHEBI:85454"/>
        <dbReference type="EC" id="2.1.1.37"/>
    </reaction>
</comment>
<dbReference type="SUPFAM" id="SSF53335">
    <property type="entry name" value="S-adenosyl-L-methionine-dependent methyltransferases"/>
    <property type="match status" value="1"/>
</dbReference>
<sequence length="328" mass="38114">MKKEIKYIDLFSGIGGFRLGLDKLNLKCVMSSDIDKNCRKVYKENFNDKPYGDIHEVSEFIVPDHNILTGGFPCQPFSICGKQKGFKDDRGNLFYEIIRIVNFKRPKVVFLENVKHLKNHDGGNTLSVIIDTLEGLGYKTSWKVLNGKDFGVPQNRERIIIVSSMEKYFDFSKVKNLDTLKIKDILEEKGDFEYLNNEEYTILDNEIVKTQKSGLRFIGYRNKKIRDKGTRPNTEHLSRVHKQPNRIYCSEGTHPTIPSQETSGRFWIYHQEKVRKLTLKECYRLNGFPSDFKNSSTKGEQYKQIGNSVVIPMITEIGREIVNQFFKE</sequence>
<keyword evidence="10" id="KW-1185">Reference proteome</keyword>
<dbReference type="Gene3D" id="3.40.50.150">
    <property type="entry name" value="Vaccinia Virus protein VP39"/>
    <property type="match status" value="1"/>
</dbReference>
<dbReference type="EC" id="2.1.1.37" evidence="8"/>
<feature type="active site" evidence="6">
    <location>
        <position position="74"/>
    </location>
</feature>
<keyword evidence="1 6" id="KW-0489">Methyltransferase</keyword>
<name>A0AAD0WQ97_9BACT</name>
<evidence type="ECO:0000256" key="8">
    <source>
        <dbReference type="RuleBase" id="RU000417"/>
    </source>
</evidence>
<comment type="similarity">
    <text evidence="6 7">Belongs to the class I-like SAM-binding methyltransferase superfamily. C5-methyltransferase family.</text>
</comment>
<dbReference type="NCBIfam" id="TIGR00675">
    <property type="entry name" value="dcm"/>
    <property type="match status" value="1"/>
</dbReference>
<evidence type="ECO:0000313" key="9">
    <source>
        <dbReference type="EMBL" id="AXX89519.1"/>
    </source>
</evidence>
<dbReference type="AlphaFoldDB" id="A0AAD0WQ97"/>
<dbReference type="InterPro" id="IPR029063">
    <property type="entry name" value="SAM-dependent_MTases_sf"/>
</dbReference>
<accession>A0AAD0WQ97</accession>
<dbReference type="PROSITE" id="PS00094">
    <property type="entry name" value="C5_MTASE_1"/>
    <property type="match status" value="1"/>
</dbReference>
<dbReference type="PROSITE" id="PS51679">
    <property type="entry name" value="SAM_MT_C5"/>
    <property type="match status" value="1"/>
</dbReference>
<dbReference type="PRINTS" id="PR00105">
    <property type="entry name" value="C5METTRFRASE"/>
</dbReference>
<dbReference type="InterPro" id="IPR018117">
    <property type="entry name" value="C5_DNA_meth_AS"/>
</dbReference>
<protein>
    <recommendedName>
        <fullName evidence="8">Cytosine-specific methyltransferase</fullName>
        <ecNumber evidence="8">2.1.1.37</ecNumber>
    </recommendedName>
</protein>
<dbReference type="GO" id="GO:0009307">
    <property type="term" value="P:DNA restriction-modification system"/>
    <property type="evidence" value="ECO:0007669"/>
    <property type="project" value="UniProtKB-KW"/>
</dbReference>
<dbReference type="EMBL" id="CP032100">
    <property type="protein sequence ID" value="AXX89519.1"/>
    <property type="molecule type" value="Genomic_DNA"/>
</dbReference>
<evidence type="ECO:0000256" key="6">
    <source>
        <dbReference type="PROSITE-ProRule" id="PRU01016"/>
    </source>
</evidence>
<keyword evidence="4" id="KW-0680">Restriction system</keyword>
<dbReference type="PANTHER" id="PTHR46098:SF1">
    <property type="entry name" value="TRNA (CYTOSINE(38)-C(5))-METHYLTRANSFERASE"/>
    <property type="match status" value="1"/>
</dbReference>
<dbReference type="InterPro" id="IPR050750">
    <property type="entry name" value="C5-MTase"/>
</dbReference>
<evidence type="ECO:0000256" key="1">
    <source>
        <dbReference type="ARBA" id="ARBA00022603"/>
    </source>
</evidence>
<evidence type="ECO:0000256" key="4">
    <source>
        <dbReference type="ARBA" id="ARBA00022747"/>
    </source>
</evidence>
<dbReference type="GO" id="GO:0032259">
    <property type="term" value="P:methylation"/>
    <property type="evidence" value="ECO:0007669"/>
    <property type="project" value="UniProtKB-KW"/>
</dbReference>
<dbReference type="InterPro" id="IPR031303">
    <property type="entry name" value="C5_meth_CS"/>
</dbReference>
<organism evidence="9 10">
    <name type="scientific">Arcobacter suis CECT 7833</name>
    <dbReference type="NCBI Taxonomy" id="663365"/>
    <lineage>
        <taxon>Bacteria</taxon>
        <taxon>Pseudomonadati</taxon>
        <taxon>Campylobacterota</taxon>
        <taxon>Epsilonproteobacteria</taxon>
        <taxon>Campylobacterales</taxon>
        <taxon>Arcobacteraceae</taxon>
        <taxon>Arcobacter</taxon>
    </lineage>
</organism>
<dbReference type="GO" id="GO:0003886">
    <property type="term" value="F:DNA (cytosine-5-)-methyltransferase activity"/>
    <property type="evidence" value="ECO:0007669"/>
    <property type="project" value="UniProtKB-EC"/>
</dbReference>